<dbReference type="PIRSF" id="PIRSF038147">
    <property type="entry name" value="Ser/Thr_PK_RIO1"/>
    <property type="match status" value="1"/>
</dbReference>
<feature type="compositionally biased region" description="Acidic residues" evidence="23">
    <location>
        <begin position="42"/>
        <end position="62"/>
    </location>
</feature>
<evidence type="ECO:0000256" key="12">
    <source>
        <dbReference type="ARBA" id="ARBA00022777"/>
    </source>
</evidence>
<dbReference type="InterPro" id="IPR018934">
    <property type="entry name" value="RIO_dom"/>
</dbReference>
<dbReference type="Gene3D" id="1.10.510.10">
    <property type="entry name" value="Transferase(Phosphotransferase) domain 1"/>
    <property type="match status" value="1"/>
</dbReference>
<evidence type="ECO:0000256" key="18">
    <source>
        <dbReference type="ARBA" id="ARBA00049360"/>
    </source>
</evidence>
<evidence type="ECO:0000256" key="3">
    <source>
        <dbReference type="ARBA" id="ARBA00009196"/>
    </source>
</evidence>
<evidence type="ECO:0000256" key="4">
    <source>
        <dbReference type="ARBA" id="ARBA00012513"/>
    </source>
</evidence>
<dbReference type="Pfam" id="PF01163">
    <property type="entry name" value="RIO1"/>
    <property type="match status" value="1"/>
</dbReference>
<comment type="catalytic activity">
    <reaction evidence="16 19">
        <text>L-threonyl-[protein] + ATP = O-phospho-L-threonyl-[protein] + ADP + H(+)</text>
        <dbReference type="Rhea" id="RHEA:46608"/>
        <dbReference type="Rhea" id="RHEA-COMP:11060"/>
        <dbReference type="Rhea" id="RHEA-COMP:11605"/>
        <dbReference type="ChEBI" id="CHEBI:15378"/>
        <dbReference type="ChEBI" id="CHEBI:30013"/>
        <dbReference type="ChEBI" id="CHEBI:30616"/>
        <dbReference type="ChEBI" id="CHEBI:61977"/>
        <dbReference type="ChEBI" id="CHEBI:456216"/>
        <dbReference type="EC" id="2.7.11.1"/>
    </reaction>
</comment>
<feature type="region of interest" description="Disordered" evidence="23">
    <location>
        <begin position="117"/>
        <end position="138"/>
    </location>
</feature>
<dbReference type="GO" id="GO:0046872">
    <property type="term" value="F:metal ion binding"/>
    <property type="evidence" value="ECO:0007669"/>
    <property type="project" value="UniProtKB-KW"/>
</dbReference>
<dbReference type="CDD" id="cd05147">
    <property type="entry name" value="RIO1_euk"/>
    <property type="match status" value="1"/>
</dbReference>
<keyword evidence="12 19" id="KW-0418">Kinase</keyword>
<dbReference type="GO" id="GO:0005737">
    <property type="term" value="C:cytoplasm"/>
    <property type="evidence" value="ECO:0007669"/>
    <property type="project" value="UniProtKB-SubCell"/>
</dbReference>
<dbReference type="InterPro" id="IPR018935">
    <property type="entry name" value="RIO_kinase_CS"/>
</dbReference>
<dbReference type="AlphaFoldDB" id="A0A1B8AB52"/>
<dbReference type="InterPro" id="IPR017407">
    <property type="entry name" value="Ser/Thr_kinase_Rio1"/>
</dbReference>
<reference evidence="25 26" key="1">
    <citation type="submission" date="2016-06" db="EMBL/GenBank/DDBJ databases">
        <title>Living apart together: crosstalk between the core and supernumerary genomes in a fungal plant pathogen.</title>
        <authorList>
            <person name="Vanheule A."/>
            <person name="Audenaert K."/>
            <person name="Warris S."/>
            <person name="Van De Geest H."/>
            <person name="Schijlen E."/>
            <person name="Hofte M."/>
            <person name="De Saeger S."/>
            <person name="Haesaert G."/>
            <person name="Waalwijk C."/>
            <person name="Van Der Lee T."/>
        </authorList>
    </citation>
    <scope>NUCLEOTIDE SEQUENCE [LARGE SCALE GENOMIC DNA]</scope>
    <source>
        <strain evidence="25 26">2516</strain>
    </source>
</reference>
<dbReference type="STRING" id="36050.A0A1B8AB52"/>
<sequence length="545" mass="61874">MDPAAPHQPPYTYTANQGYEQTEEIPRELQTQRDDGAVLGNQDDDNDFDDIFDDNDFDDNDWSADSGDLTKSYNRQRGTNEGAALRSNQQKPTANTFASVDDQVSALSKHAAKIRLDSVKQDGGDSKDKDKADRATSDQVLDQRTRMILLQMINRGFVSEVHGAISTGKEANVYGAVLIDESTGEPTQKAIKVYKTAILSFKDRERYITGEHRFKSGFDKGNNRKMVKLWAEKEFRNLRRIYNSGIPCPEPISLKLHVLVMGFLGDRKGWAYPRLRDATLTGDDVDQQWHKLYVQLLGIMRKIYQVCRLVHADLSEYNILYHKGKLYIIDVSQSVEPDHPRSLEFLRMDIKNVGDFFRRKGVDTLADRAIFNFITAPEGPVEEPEMGKAIDVLYENRADITGEDNAAQEEVDNEVFRNQYIPQTLEQVYDIEKDAQRVGEGQGNDLVYSNLLPDQVIAPKKADGDDDQQQGSTSDSDDGASLSDDDSHDEADFEKGTPRGRRFEDKDEKKAHKQAVKEAKREKRKEKMPKHLKKKIVASSSRRKK</sequence>
<dbReference type="InterPro" id="IPR051272">
    <property type="entry name" value="RIO-type_Ser/Thr_kinase"/>
</dbReference>
<evidence type="ECO:0000259" key="24">
    <source>
        <dbReference type="SMART" id="SM00090"/>
    </source>
</evidence>
<name>A0A1B8AB52_FUSPO</name>
<dbReference type="SMART" id="SM00090">
    <property type="entry name" value="RIO"/>
    <property type="match status" value="1"/>
</dbReference>
<keyword evidence="14 19" id="KW-0067">ATP-binding</keyword>
<evidence type="ECO:0000256" key="5">
    <source>
        <dbReference type="ARBA" id="ARBA00016038"/>
    </source>
</evidence>
<evidence type="ECO:0000256" key="17">
    <source>
        <dbReference type="ARBA" id="ARBA00048679"/>
    </source>
</evidence>
<feature type="binding site" evidence="21">
    <location>
        <position position="264"/>
    </location>
    <ligand>
        <name>ATP</name>
        <dbReference type="ChEBI" id="CHEBI:30616"/>
    </ligand>
</feature>
<evidence type="ECO:0000256" key="16">
    <source>
        <dbReference type="ARBA" id="ARBA00047899"/>
    </source>
</evidence>
<feature type="domain" description="RIO kinase" evidence="24">
    <location>
        <begin position="130"/>
        <end position="376"/>
    </location>
</feature>
<dbReference type="FunFam" id="3.30.200.20:FF:000148">
    <property type="entry name" value="Serine/threonine-protein kinase RIO1"/>
    <property type="match status" value="1"/>
</dbReference>
<dbReference type="GO" id="GO:0016887">
    <property type="term" value="F:ATP hydrolysis activity"/>
    <property type="evidence" value="ECO:0007669"/>
    <property type="project" value="RHEA"/>
</dbReference>
<comment type="catalytic activity">
    <reaction evidence="18">
        <text>ATP + H2O = ADP + phosphate + H(+)</text>
        <dbReference type="Rhea" id="RHEA:13065"/>
        <dbReference type="ChEBI" id="CHEBI:15377"/>
        <dbReference type="ChEBI" id="CHEBI:15378"/>
        <dbReference type="ChEBI" id="CHEBI:30616"/>
        <dbReference type="ChEBI" id="CHEBI:43474"/>
        <dbReference type="ChEBI" id="CHEBI:456216"/>
    </reaction>
</comment>
<evidence type="ECO:0000256" key="15">
    <source>
        <dbReference type="ARBA" id="ARBA00022842"/>
    </source>
</evidence>
<evidence type="ECO:0000256" key="11">
    <source>
        <dbReference type="ARBA" id="ARBA00022741"/>
    </source>
</evidence>
<dbReference type="OMA" id="HPMSLDF"/>
<evidence type="ECO:0000256" key="8">
    <source>
        <dbReference type="ARBA" id="ARBA00022527"/>
    </source>
</evidence>
<feature type="active site" description="4-aspartylphosphate intermediate" evidence="20">
    <location>
        <position position="330"/>
    </location>
</feature>
<evidence type="ECO:0000256" key="13">
    <source>
        <dbReference type="ARBA" id="ARBA00022801"/>
    </source>
</evidence>
<dbReference type="GO" id="GO:0005524">
    <property type="term" value="F:ATP binding"/>
    <property type="evidence" value="ECO:0007669"/>
    <property type="project" value="UniProtKB-KW"/>
</dbReference>
<evidence type="ECO:0000256" key="20">
    <source>
        <dbReference type="PIRSR" id="PIRSR038147-1"/>
    </source>
</evidence>
<evidence type="ECO:0000313" key="25">
    <source>
        <dbReference type="EMBL" id="OBS17710.1"/>
    </source>
</evidence>
<feature type="compositionally biased region" description="Polar residues" evidence="23">
    <location>
        <begin position="11"/>
        <end position="20"/>
    </location>
</feature>
<feature type="region of interest" description="Disordered" evidence="23">
    <location>
        <begin position="1"/>
        <end position="94"/>
    </location>
</feature>
<evidence type="ECO:0000256" key="14">
    <source>
        <dbReference type="ARBA" id="ARBA00022840"/>
    </source>
</evidence>
<keyword evidence="11 19" id="KW-0547">Nucleotide-binding</keyword>
<evidence type="ECO:0000256" key="2">
    <source>
        <dbReference type="ARBA" id="ARBA00004496"/>
    </source>
</evidence>
<gene>
    <name evidence="25" type="ORF">FPOA_09442</name>
</gene>
<dbReference type="SUPFAM" id="SSF56112">
    <property type="entry name" value="Protein kinase-like (PK-like)"/>
    <property type="match status" value="1"/>
</dbReference>
<feature type="binding site" evidence="22">
    <location>
        <position position="318"/>
    </location>
    <ligand>
        <name>Mg(2+)</name>
        <dbReference type="ChEBI" id="CHEBI:18420"/>
    </ligand>
</feature>
<dbReference type="PANTHER" id="PTHR45723">
    <property type="entry name" value="SERINE/THREONINE-PROTEIN KINASE RIO1"/>
    <property type="match status" value="1"/>
</dbReference>
<keyword evidence="7" id="KW-0690">Ribosome biogenesis</keyword>
<comment type="cofactor">
    <cofactor evidence="1 22">
        <name>Mg(2+)</name>
        <dbReference type="ChEBI" id="CHEBI:18420"/>
    </cofactor>
</comment>
<evidence type="ECO:0000256" key="1">
    <source>
        <dbReference type="ARBA" id="ARBA00001946"/>
    </source>
</evidence>
<dbReference type="EMBL" id="LYXU01000004">
    <property type="protein sequence ID" value="OBS17710.1"/>
    <property type="molecule type" value="Genomic_DNA"/>
</dbReference>
<keyword evidence="6" id="KW-0963">Cytoplasm</keyword>
<evidence type="ECO:0000256" key="23">
    <source>
        <dbReference type="SAM" id="MobiDB-lite"/>
    </source>
</evidence>
<feature type="binding site" evidence="22">
    <location>
        <position position="330"/>
    </location>
    <ligand>
        <name>Mg(2+)</name>
        <dbReference type="ChEBI" id="CHEBI:18420"/>
    </ligand>
</feature>
<feature type="region of interest" description="Disordered" evidence="23">
    <location>
        <begin position="458"/>
        <end position="545"/>
    </location>
</feature>
<dbReference type="Gene3D" id="3.30.200.20">
    <property type="entry name" value="Phosphorylase Kinase, domain 1"/>
    <property type="match status" value="1"/>
</dbReference>
<feature type="binding site" evidence="21">
    <location>
        <position position="262"/>
    </location>
    <ligand>
        <name>ATP</name>
        <dbReference type="ChEBI" id="CHEBI:30616"/>
    </ligand>
</feature>
<feature type="compositionally biased region" description="Basic and acidic residues" evidence="23">
    <location>
        <begin position="493"/>
        <end position="521"/>
    </location>
</feature>
<evidence type="ECO:0000256" key="6">
    <source>
        <dbReference type="ARBA" id="ARBA00022490"/>
    </source>
</evidence>
<protein>
    <recommendedName>
        <fullName evidence="5 19">Serine/threonine-protein kinase RIO1</fullName>
        <ecNumber evidence="4 19">2.7.11.1</ecNumber>
    </recommendedName>
</protein>
<dbReference type="GO" id="GO:0106310">
    <property type="term" value="F:protein serine kinase activity"/>
    <property type="evidence" value="ECO:0007669"/>
    <property type="project" value="RHEA"/>
</dbReference>
<evidence type="ECO:0000313" key="26">
    <source>
        <dbReference type="Proteomes" id="UP000091967"/>
    </source>
</evidence>
<evidence type="ECO:0000256" key="10">
    <source>
        <dbReference type="ARBA" id="ARBA00022723"/>
    </source>
</evidence>
<evidence type="ECO:0000256" key="21">
    <source>
        <dbReference type="PIRSR" id="PIRSR038147-2"/>
    </source>
</evidence>
<comment type="catalytic activity">
    <reaction evidence="17 19">
        <text>L-seryl-[protein] + ATP = O-phospho-L-seryl-[protein] + ADP + H(+)</text>
        <dbReference type="Rhea" id="RHEA:17989"/>
        <dbReference type="Rhea" id="RHEA-COMP:9863"/>
        <dbReference type="Rhea" id="RHEA-COMP:11604"/>
        <dbReference type="ChEBI" id="CHEBI:15378"/>
        <dbReference type="ChEBI" id="CHEBI:29999"/>
        <dbReference type="ChEBI" id="CHEBI:30616"/>
        <dbReference type="ChEBI" id="CHEBI:83421"/>
        <dbReference type="ChEBI" id="CHEBI:456216"/>
        <dbReference type="EC" id="2.7.11.1"/>
    </reaction>
</comment>
<comment type="subcellular location">
    <subcellularLocation>
        <location evidence="2">Cytoplasm</location>
    </subcellularLocation>
</comment>
<proteinExistence type="inferred from homology"/>
<feature type="compositionally biased region" description="Basic residues" evidence="23">
    <location>
        <begin position="522"/>
        <end position="545"/>
    </location>
</feature>
<evidence type="ECO:0000256" key="7">
    <source>
        <dbReference type="ARBA" id="ARBA00022517"/>
    </source>
</evidence>
<feature type="compositionally biased region" description="Polar residues" evidence="23">
    <location>
        <begin position="69"/>
        <end position="79"/>
    </location>
</feature>
<dbReference type="FunFam" id="1.10.510.10:FF:000232">
    <property type="entry name" value="Serine/threonine-protein kinase RIO1"/>
    <property type="match status" value="1"/>
</dbReference>
<comment type="similarity">
    <text evidence="3 19">Belongs to the protein kinase superfamily. RIO-type Ser/Thr kinase family.</text>
</comment>
<feature type="binding site" evidence="21">
    <location>
        <position position="192"/>
    </location>
    <ligand>
        <name>ATP</name>
        <dbReference type="ChEBI" id="CHEBI:30616"/>
    </ligand>
</feature>
<dbReference type="InterPro" id="IPR011009">
    <property type="entry name" value="Kinase-like_dom_sf"/>
</dbReference>
<dbReference type="GO" id="GO:0042254">
    <property type="term" value="P:ribosome biogenesis"/>
    <property type="evidence" value="ECO:0007669"/>
    <property type="project" value="UniProtKB-KW"/>
</dbReference>
<dbReference type="Proteomes" id="UP000091967">
    <property type="component" value="Unassembled WGS sequence"/>
</dbReference>
<keyword evidence="26" id="KW-1185">Reference proteome</keyword>
<organism evidence="25 26">
    <name type="scientific">Fusarium poae</name>
    <dbReference type="NCBI Taxonomy" id="36050"/>
    <lineage>
        <taxon>Eukaryota</taxon>
        <taxon>Fungi</taxon>
        <taxon>Dikarya</taxon>
        <taxon>Ascomycota</taxon>
        <taxon>Pezizomycotina</taxon>
        <taxon>Sordariomycetes</taxon>
        <taxon>Hypocreomycetidae</taxon>
        <taxon>Hypocreales</taxon>
        <taxon>Nectriaceae</taxon>
        <taxon>Fusarium</taxon>
    </lineage>
</organism>
<feature type="compositionally biased region" description="Acidic residues" evidence="23">
    <location>
        <begin position="475"/>
        <end position="492"/>
    </location>
</feature>
<keyword evidence="8 19" id="KW-0723">Serine/threonine-protein kinase</keyword>
<feature type="active site" description="Proton acceptor" evidence="20">
    <location>
        <position position="313"/>
    </location>
</feature>
<accession>A0A1B8AB52</accession>
<keyword evidence="9 19" id="KW-0808">Transferase</keyword>
<dbReference type="EC" id="2.7.11.1" evidence="4 19"/>
<dbReference type="GO" id="GO:0004674">
    <property type="term" value="F:protein serine/threonine kinase activity"/>
    <property type="evidence" value="ECO:0007669"/>
    <property type="project" value="UniProtKB-KW"/>
</dbReference>
<comment type="caution">
    <text evidence="25">The sequence shown here is derived from an EMBL/GenBank/DDBJ whole genome shotgun (WGS) entry which is preliminary data.</text>
</comment>
<keyword evidence="15" id="KW-0460">Magnesium</keyword>
<evidence type="ECO:0000256" key="19">
    <source>
        <dbReference type="PIRNR" id="PIRNR038147"/>
    </source>
</evidence>
<keyword evidence="13" id="KW-0378">Hydrolase</keyword>
<dbReference type="PROSITE" id="PS01245">
    <property type="entry name" value="RIO1"/>
    <property type="match status" value="1"/>
</dbReference>
<keyword evidence="10" id="KW-0479">Metal-binding</keyword>
<evidence type="ECO:0000256" key="22">
    <source>
        <dbReference type="PIRSR" id="PIRSR038147-3"/>
    </source>
</evidence>
<feature type="compositionally biased region" description="Basic and acidic residues" evidence="23">
    <location>
        <begin position="24"/>
        <end position="36"/>
    </location>
</feature>
<dbReference type="InterPro" id="IPR000687">
    <property type="entry name" value="RIO_kinase"/>
</dbReference>
<evidence type="ECO:0000256" key="9">
    <source>
        <dbReference type="ARBA" id="ARBA00022679"/>
    </source>
</evidence>